<reference evidence="1" key="1">
    <citation type="submission" date="2020-08" db="EMBL/GenBank/DDBJ databases">
        <title>Genome public.</title>
        <authorList>
            <person name="Liu C."/>
            <person name="Sun Q."/>
        </authorList>
    </citation>
    <scope>NUCLEOTIDE SEQUENCE</scope>
    <source>
        <strain evidence="1">BX12</strain>
    </source>
</reference>
<sequence>MCKKKAAALTTFTRQCGSPSFIMQKTEPFVPIIFINTLRDFPFVSKNYSVPEIAFAFFPASKRLRLIYDLKTLKC</sequence>
<organism evidence="1 2">
    <name type="scientific">Zhenpiania hominis</name>
    <dbReference type="NCBI Taxonomy" id="2763644"/>
    <lineage>
        <taxon>Bacteria</taxon>
        <taxon>Bacillati</taxon>
        <taxon>Bacillota</taxon>
        <taxon>Clostridia</taxon>
        <taxon>Peptostreptococcales</taxon>
        <taxon>Anaerovoracaceae</taxon>
        <taxon>Zhenpiania</taxon>
    </lineage>
</organism>
<keyword evidence="2" id="KW-1185">Reference proteome</keyword>
<proteinExistence type="predicted"/>
<accession>A0A923NKW7</accession>
<name>A0A923NKW7_9FIRM</name>
<gene>
    <name evidence="1" type="ORF">H9L42_14350</name>
</gene>
<dbReference type="RefSeq" id="WP_187304099.1">
    <property type="nucleotide sequence ID" value="NZ_JACRYT010000023.1"/>
</dbReference>
<dbReference type="AlphaFoldDB" id="A0A923NKW7"/>
<dbReference type="Proteomes" id="UP000602647">
    <property type="component" value="Unassembled WGS sequence"/>
</dbReference>
<dbReference type="EMBL" id="JACRYT010000023">
    <property type="protein sequence ID" value="MBC6681001.1"/>
    <property type="molecule type" value="Genomic_DNA"/>
</dbReference>
<evidence type="ECO:0000313" key="1">
    <source>
        <dbReference type="EMBL" id="MBC6681001.1"/>
    </source>
</evidence>
<comment type="caution">
    <text evidence="1">The sequence shown here is derived from an EMBL/GenBank/DDBJ whole genome shotgun (WGS) entry which is preliminary data.</text>
</comment>
<evidence type="ECO:0000313" key="2">
    <source>
        <dbReference type="Proteomes" id="UP000602647"/>
    </source>
</evidence>
<protein>
    <submittedName>
        <fullName evidence="1">Uncharacterized protein</fullName>
    </submittedName>
</protein>